<organism evidence="7 8">
    <name type="scientific">Ostreococcus tauri</name>
    <name type="common">Marine green alga</name>
    <dbReference type="NCBI Taxonomy" id="70448"/>
    <lineage>
        <taxon>Eukaryota</taxon>
        <taxon>Viridiplantae</taxon>
        <taxon>Chlorophyta</taxon>
        <taxon>Mamiellophyceae</taxon>
        <taxon>Mamiellales</taxon>
        <taxon>Bathycoccaceae</taxon>
        <taxon>Ostreococcus</taxon>
    </lineage>
</organism>
<dbReference type="InParanoid" id="A0A096PAK5"/>
<dbReference type="KEGG" id="ota:OT_ostta15g01400"/>
<name>A0A096PAK5_OSTTA</name>
<keyword evidence="4 5" id="KW-0472">Membrane</keyword>
<feature type="transmembrane region" description="Helical" evidence="5">
    <location>
        <begin position="36"/>
        <end position="56"/>
    </location>
</feature>
<dbReference type="Proteomes" id="UP000009170">
    <property type="component" value="Unassembled WGS sequence"/>
</dbReference>
<dbReference type="RefSeq" id="XP_003083286.2">
    <property type="nucleotide sequence ID" value="XM_003083238.2"/>
</dbReference>
<accession>A0A096PAK5</accession>
<sequence length="416" mass="47737">MEASPTVVERAVIARTSEPGVEASGIARRERRWPRGLGVTAAWLCGITLVIALAGGLNDERRVHMLNVYYQAPTVVTLALLLWGHNLRVWQRLRLTPSPLVCFGVEHSESVTFENVYRIAHASAVGLLASMLAFLYTYDVDEPFAATAVILVTYIVPITVTMWPTRTKGVGELRAYFRGLIFNCLTPLVRPVAFADFFFADILCSLAKSLSDIERVFCSARQGIILIHTSAGKCGDRSWTIPAVLIVPSVIRLLQCLRQYADTRDKKCLYNACKYMSAFPVIIISGVRHSIDHDDWVYFWRPRWIGFCVLNTIFSFYWDIKHDWALTMFGDPARRAREKTSAPLWLREHRIYGSPRVYYRAIFVNFVLRIVWTYKLASHLRHNSGVLWLVTMAEITRRFQWSLFRVEVEYIRRGYA</sequence>
<dbReference type="EMBL" id="CAID01000015">
    <property type="protein sequence ID" value="CEG01758.1"/>
    <property type="molecule type" value="Genomic_DNA"/>
</dbReference>
<feature type="transmembrane region" description="Helical" evidence="5">
    <location>
        <begin position="144"/>
        <end position="163"/>
    </location>
</feature>
<dbReference type="PROSITE" id="PS51380">
    <property type="entry name" value="EXS"/>
    <property type="match status" value="1"/>
</dbReference>
<dbReference type="InterPro" id="IPR004342">
    <property type="entry name" value="EXS_C"/>
</dbReference>
<dbReference type="AlphaFoldDB" id="A0A096PAK5"/>
<gene>
    <name evidence="7" type="ORF">OT_ostta15g01400</name>
</gene>
<keyword evidence="8" id="KW-1185">Reference proteome</keyword>
<keyword evidence="3 5" id="KW-1133">Transmembrane helix</keyword>
<dbReference type="PANTHER" id="PTHR10783:SF46">
    <property type="entry name" value="PROTEIN ERD1 HOMOLOG 2"/>
    <property type="match status" value="1"/>
</dbReference>
<feature type="domain" description="EXS" evidence="6">
    <location>
        <begin position="232"/>
        <end position="416"/>
    </location>
</feature>
<evidence type="ECO:0000256" key="2">
    <source>
        <dbReference type="ARBA" id="ARBA00022692"/>
    </source>
</evidence>
<evidence type="ECO:0000259" key="6">
    <source>
        <dbReference type="PROSITE" id="PS51380"/>
    </source>
</evidence>
<dbReference type="OrthoDB" id="2159384at2759"/>
<evidence type="ECO:0000313" key="7">
    <source>
        <dbReference type="EMBL" id="CEG01758.1"/>
    </source>
</evidence>
<evidence type="ECO:0000256" key="1">
    <source>
        <dbReference type="ARBA" id="ARBA00004141"/>
    </source>
</evidence>
<evidence type="ECO:0000256" key="3">
    <source>
        <dbReference type="ARBA" id="ARBA00022989"/>
    </source>
</evidence>
<dbReference type="FunCoup" id="A0A096PAK5">
    <property type="interactions" value="900"/>
</dbReference>
<reference evidence="7 8" key="2">
    <citation type="journal article" date="2014" name="BMC Genomics">
        <title>An improved genome of the model marine alga Ostreococcus tauri unfolds by assessing Illumina de novo assemblies.</title>
        <authorList>
            <person name="Blanc-Mathieu R."/>
            <person name="Verhelst B."/>
            <person name="Derelle E."/>
            <person name="Rombauts S."/>
            <person name="Bouget F.Y."/>
            <person name="Carre I."/>
            <person name="Chateau A."/>
            <person name="Eyre-Walker A."/>
            <person name="Grimsley N."/>
            <person name="Moreau H."/>
            <person name="Piegu B."/>
            <person name="Rivals E."/>
            <person name="Schackwitz W."/>
            <person name="Van de Peer Y."/>
            <person name="Piganeau G."/>
        </authorList>
    </citation>
    <scope>NUCLEOTIDE SEQUENCE [LARGE SCALE GENOMIC DNA]</scope>
    <source>
        <strain evidence="8">OTTH 0595 / CCAP 157/2 / RCC745</strain>
    </source>
</reference>
<feature type="transmembrane region" description="Helical" evidence="5">
    <location>
        <begin position="269"/>
        <end position="291"/>
    </location>
</feature>
<dbReference type="GO" id="GO:0016020">
    <property type="term" value="C:membrane"/>
    <property type="evidence" value="ECO:0007669"/>
    <property type="project" value="UniProtKB-SubCell"/>
</dbReference>
<evidence type="ECO:0000256" key="4">
    <source>
        <dbReference type="ARBA" id="ARBA00023136"/>
    </source>
</evidence>
<evidence type="ECO:0000313" key="8">
    <source>
        <dbReference type="Proteomes" id="UP000009170"/>
    </source>
</evidence>
<feature type="transmembrane region" description="Helical" evidence="5">
    <location>
        <begin position="119"/>
        <end position="138"/>
    </location>
</feature>
<dbReference type="Pfam" id="PF03124">
    <property type="entry name" value="EXS"/>
    <property type="match status" value="1"/>
</dbReference>
<proteinExistence type="predicted"/>
<feature type="transmembrane region" description="Helical" evidence="5">
    <location>
        <begin position="68"/>
        <end position="84"/>
    </location>
</feature>
<evidence type="ECO:0000256" key="5">
    <source>
        <dbReference type="SAM" id="Phobius"/>
    </source>
</evidence>
<dbReference type="GeneID" id="9830866"/>
<reference evidence="8" key="1">
    <citation type="journal article" date="2006" name="Proc. Natl. Acad. Sci. U.S.A.">
        <title>Genome analysis of the smallest free-living eukaryote Ostreococcus tauri unveils many unique features.</title>
        <authorList>
            <person name="Derelle E."/>
            <person name="Ferraz C."/>
            <person name="Rombauts S."/>
            <person name="Rouze P."/>
            <person name="Worden A.Z."/>
            <person name="Robbens S."/>
            <person name="Partensky F."/>
            <person name="Degroeve S."/>
            <person name="Echeynie S."/>
            <person name="Cooke R."/>
            <person name="Saeys Y."/>
            <person name="Wuyts J."/>
            <person name="Jabbari K."/>
            <person name="Bowler C."/>
            <person name="Panaud O."/>
            <person name="Piegu B."/>
            <person name="Ball S.G."/>
            <person name="Ral J.-P."/>
            <person name="Bouget F.-Y."/>
            <person name="Piganeau G."/>
            <person name="De Baets B."/>
            <person name="Picard A."/>
            <person name="Delseny M."/>
            <person name="Demaille J."/>
            <person name="Van de Peer Y."/>
            <person name="Moreau H."/>
        </authorList>
    </citation>
    <scope>NUCLEOTIDE SEQUENCE [LARGE SCALE GENOMIC DNA]</scope>
    <source>
        <strain evidence="8">OTTH 0595 / CCAP 157/2 / RCC745</strain>
    </source>
</reference>
<protein>
    <submittedName>
        <fullName evidence="7">EXS, C-terminal</fullName>
    </submittedName>
</protein>
<comment type="subcellular location">
    <subcellularLocation>
        <location evidence="1">Membrane</location>
        <topology evidence="1">Multi-pass membrane protein</topology>
    </subcellularLocation>
</comment>
<dbReference type="GO" id="GO:0005737">
    <property type="term" value="C:cytoplasm"/>
    <property type="evidence" value="ECO:0007669"/>
    <property type="project" value="TreeGrafter"/>
</dbReference>
<keyword evidence="2 5" id="KW-0812">Transmembrane</keyword>
<dbReference type="PANTHER" id="PTHR10783">
    <property type="entry name" value="XENOTROPIC AND POLYTROPIC RETROVIRUS RECEPTOR 1-RELATED"/>
    <property type="match status" value="1"/>
</dbReference>
<feature type="transmembrane region" description="Helical" evidence="5">
    <location>
        <begin position="303"/>
        <end position="320"/>
    </location>
</feature>
<comment type="caution">
    <text evidence="7">The sequence shown here is derived from an EMBL/GenBank/DDBJ whole genome shotgun (WGS) entry which is preliminary data.</text>
</comment>